<keyword evidence="2" id="KW-1185">Reference proteome</keyword>
<dbReference type="InterPro" id="IPR027417">
    <property type="entry name" value="P-loop_NTPase"/>
</dbReference>
<name>E0SSJ9_IGNAA</name>
<dbReference type="SUPFAM" id="SSF52540">
    <property type="entry name" value="P-loop containing nucleoside triphosphate hydrolases"/>
    <property type="match status" value="1"/>
</dbReference>
<dbReference type="KEGG" id="iag:Igag_1787"/>
<evidence type="ECO:0000313" key="1">
    <source>
        <dbReference type="EMBL" id="ADM28584.1"/>
    </source>
</evidence>
<dbReference type="Proteomes" id="UP000001304">
    <property type="component" value="Chromosome"/>
</dbReference>
<proteinExistence type="predicted"/>
<dbReference type="STRING" id="583356.Igag_1787"/>
<evidence type="ECO:0000313" key="2">
    <source>
        <dbReference type="Proteomes" id="UP000001304"/>
    </source>
</evidence>
<sequence length="291" mass="33169">MVKILISGLLVYDSGKTWLAISLAKRLKGYGHRVGIYKPIAGHNAWTQYKTVVISKKLGILVGEDVFNYISILGMGKEIIPFMNPIDILLAPPEVASYIRDLKIEEYLMDLEDQYKQMILGRISSCLSGESIHYLFWENLDRITLSLRSKIIELSQTLNAKRLDLYSFINRITDTSIEKDLNICLDTIAKNSDIVIIESFNDAITPYASLLENVDGIVIASPGAVMIYRDVNKIYSLFRKVFEKYGSRGYKSMYIVNELQPDNVISIEPREDIHESVIDKNLNQILDYITK</sequence>
<dbReference type="AlphaFoldDB" id="E0SSJ9"/>
<organism evidence="1 2">
    <name type="scientific">Ignisphaera aggregans (strain DSM 17230 / JCM 13409 / AQ1.S1)</name>
    <dbReference type="NCBI Taxonomy" id="583356"/>
    <lineage>
        <taxon>Archaea</taxon>
        <taxon>Thermoproteota</taxon>
        <taxon>Thermoprotei</taxon>
        <taxon>Desulfurococcales</taxon>
        <taxon>Desulfurococcaceae</taxon>
        <taxon>Ignisphaera</taxon>
    </lineage>
</organism>
<gene>
    <name evidence="1" type="ordered locus">Igag_1787</name>
</gene>
<dbReference type="BioCyc" id="IAGG583356:GHAH-1774-MONOMER"/>
<dbReference type="EMBL" id="CP002098">
    <property type="protein sequence ID" value="ADM28584.1"/>
    <property type="molecule type" value="Genomic_DNA"/>
</dbReference>
<accession>E0SSJ9</accession>
<reference evidence="1 2" key="1">
    <citation type="journal article" date="2010" name="Stand. Genomic Sci.">
        <title>Complete genome sequence of Ignisphaera aggregans type strain (AQ1.S1).</title>
        <authorList>
            <person name="Goker M."/>
            <person name="Held B."/>
            <person name="Lapidus A."/>
            <person name="Nolan M."/>
            <person name="Spring S."/>
            <person name="Yasawong M."/>
            <person name="Lucas S."/>
            <person name="Glavina Del Rio T."/>
            <person name="Tice H."/>
            <person name="Cheng J.F."/>
            <person name="Goodwin L."/>
            <person name="Tapia R."/>
            <person name="Pitluck S."/>
            <person name="Liolios K."/>
            <person name="Ivanova N."/>
            <person name="Mavromatis K."/>
            <person name="Mikhailova N."/>
            <person name="Pati A."/>
            <person name="Chen A."/>
            <person name="Palaniappan K."/>
            <person name="Brambilla E."/>
            <person name="Land M."/>
            <person name="Hauser L."/>
            <person name="Chang Y.J."/>
            <person name="Jeffries C.D."/>
            <person name="Brettin T."/>
            <person name="Detter J.C."/>
            <person name="Han C."/>
            <person name="Rohde M."/>
            <person name="Sikorski J."/>
            <person name="Woyke T."/>
            <person name="Bristow J."/>
            <person name="Eisen J.A."/>
            <person name="Markowitz V."/>
            <person name="Hugenholtz P."/>
            <person name="Kyrpides N.C."/>
            <person name="Klenk H.P."/>
        </authorList>
    </citation>
    <scope>NUCLEOTIDE SEQUENCE [LARGE SCALE GENOMIC DNA]</scope>
    <source>
        <strain evidence="2">DSM 17230 / JCM 13409 / AQ1.S1</strain>
    </source>
</reference>
<dbReference type="HOGENOM" id="CLU_084678_0_0_2"/>
<evidence type="ECO:0008006" key="3">
    <source>
        <dbReference type="Google" id="ProtNLM"/>
    </source>
</evidence>
<protein>
    <recommendedName>
        <fullName evidence="3">ATPase</fullName>
    </recommendedName>
</protein>